<evidence type="ECO:0000259" key="2">
    <source>
        <dbReference type="Pfam" id="PF09832"/>
    </source>
</evidence>
<dbReference type="Pfam" id="PF09832">
    <property type="entry name" value="DUF2059"/>
    <property type="match status" value="1"/>
</dbReference>
<gene>
    <name evidence="3" type="ORF">F960_01896</name>
</gene>
<dbReference type="AlphaFoldDB" id="N8ZQU9"/>
<keyword evidence="1" id="KW-0732">Signal</keyword>
<comment type="caution">
    <text evidence="3">The sequence shown here is derived from an EMBL/GenBank/DDBJ whole genome shotgun (WGS) entry which is preliminary data.</text>
</comment>
<feature type="chain" id="PRO_5004138123" description="DUF2059 domain-containing protein" evidence="1">
    <location>
        <begin position="23"/>
        <end position="175"/>
    </location>
</feature>
<feature type="domain" description="DUF2059" evidence="2">
    <location>
        <begin position="98"/>
        <end position="145"/>
    </location>
</feature>
<feature type="signal peptide" evidence="1">
    <location>
        <begin position="1"/>
        <end position="22"/>
    </location>
</feature>
<accession>N8ZQU9</accession>
<dbReference type="OrthoDB" id="9981997at2"/>
<dbReference type="Proteomes" id="UP000013117">
    <property type="component" value="Unassembled WGS sequence"/>
</dbReference>
<evidence type="ECO:0000256" key="1">
    <source>
        <dbReference type="SAM" id="SignalP"/>
    </source>
</evidence>
<dbReference type="EMBL" id="APPN01000063">
    <property type="protein sequence ID" value="ENV33890.1"/>
    <property type="molecule type" value="Genomic_DNA"/>
</dbReference>
<dbReference type="HOGENOM" id="CLU_1529382_0_0_6"/>
<keyword evidence="4" id="KW-1185">Reference proteome</keyword>
<name>N8ZQU9_9GAMM</name>
<organism evidence="3 4">
    <name type="scientific">Acinetobacter gerneri DSM 14967 = CIP 107464 = MTCC 9824</name>
    <dbReference type="NCBI Taxonomy" id="1120926"/>
    <lineage>
        <taxon>Bacteria</taxon>
        <taxon>Pseudomonadati</taxon>
        <taxon>Pseudomonadota</taxon>
        <taxon>Gammaproteobacteria</taxon>
        <taxon>Moraxellales</taxon>
        <taxon>Moraxellaceae</taxon>
        <taxon>Acinetobacter</taxon>
    </lineage>
</organism>
<protein>
    <recommendedName>
        <fullName evidence="2">DUF2059 domain-containing protein</fullName>
    </recommendedName>
</protein>
<dbReference type="PATRIC" id="fig|1120926.3.peg.1824"/>
<dbReference type="eggNOG" id="ENOG5031SU8">
    <property type="taxonomic scope" value="Bacteria"/>
</dbReference>
<evidence type="ECO:0000313" key="3">
    <source>
        <dbReference type="EMBL" id="ENV33890.1"/>
    </source>
</evidence>
<evidence type="ECO:0000313" key="4">
    <source>
        <dbReference type="Proteomes" id="UP000013117"/>
    </source>
</evidence>
<sequence>MHFYKKMMALLGSTLIGVNVWATPVNSSTAEKYFIYQDLNNKIQLKKVDPKNFQDYAVGKVEKKSQGLVVSEDSRTKATAEIRDLYRDFVLSKLTAIQTNTIDIYKQEFLKQQTEETVKSQLDFYQTPAGKSVLSKQLKKQEFMQNLSKEIPVLISQQDDFQNQLKNALANGAYQ</sequence>
<dbReference type="InterPro" id="IPR018637">
    <property type="entry name" value="DUF2059"/>
</dbReference>
<reference evidence="3 4" key="1">
    <citation type="submission" date="2013-02" db="EMBL/GenBank/DDBJ databases">
        <title>The Genome Sequence of Acinetobacter gerneri CIP 107464.</title>
        <authorList>
            <consortium name="The Broad Institute Genome Sequencing Platform"/>
            <consortium name="The Broad Institute Genome Sequencing Center for Infectious Disease"/>
            <person name="Cerqueira G."/>
            <person name="Feldgarden M."/>
            <person name="Courvalin P."/>
            <person name="Perichon B."/>
            <person name="Grillot-Courvalin C."/>
            <person name="Clermont D."/>
            <person name="Rocha E."/>
            <person name="Yoon E.-J."/>
            <person name="Nemec A."/>
            <person name="Walker B."/>
            <person name="Young S.K."/>
            <person name="Zeng Q."/>
            <person name="Gargeya S."/>
            <person name="Fitzgerald M."/>
            <person name="Haas B."/>
            <person name="Abouelleil A."/>
            <person name="Alvarado L."/>
            <person name="Arachchi H.M."/>
            <person name="Berlin A.M."/>
            <person name="Chapman S.B."/>
            <person name="Dewar J."/>
            <person name="Goldberg J."/>
            <person name="Griggs A."/>
            <person name="Gujja S."/>
            <person name="Hansen M."/>
            <person name="Howarth C."/>
            <person name="Imamovic A."/>
            <person name="Larimer J."/>
            <person name="McCowan C."/>
            <person name="Murphy C."/>
            <person name="Neiman D."/>
            <person name="Pearson M."/>
            <person name="Priest M."/>
            <person name="Roberts A."/>
            <person name="Saif S."/>
            <person name="Shea T."/>
            <person name="Sisk P."/>
            <person name="Sykes S."/>
            <person name="Wortman J."/>
            <person name="Nusbaum C."/>
            <person name="Birren B."/>
        </authorList>
    </citation>
    <scope>NUCLEOTIDE SEQUENCE [LARGE SCALE GENOMIC DNA]</scope>
    <source>
        <strain evidence="3 4">CIP 107464</strain>
    </source>
</reference>
<proteinExistence type="predicted"/>